<evidence type="ECO:0000256" key="1">
    <source>
        <dbReference type="ARBA" id="ARBA00005953"/>
    </source>
</evidence>
<dbReference type="EMBL" id="LUUJ01000097">
    <property type="protein sequence ID" value="OAI13584.1"/>
    <property type="molecule type" value="Genomic_DNA"/>
</dbReference>
<proteinExistence type="inferred from homology"/>
<evidence type="ECO:0000313" key="3">
    <source>
        <dbReference type="EMBL" id="OAI13584.1"/>
    </source>
</evidence>
<dbReference type="Proteomes" id="UP000077857">
    <property type="component" value="Unassembled WGS sequence"/>
</dbReference>
<dbReference type="OrthoDB" id="9800856at2"/>
<dbReference type="InterPro" id="IPR029069">
    <property type="entry name" value="HotDog_dom_sf"/>
</dbReference>
<dbReference type="PANTHER" id="PTHR31793">
    <property type="entry name" value="4-HYDROXYBENZOYL-COA THIOESTERASE FAMILY MEMBER"/>
    <property type="match status" value="1"/>
</dbReference>
<dbReference type="PANTHER" id="PTHR31793:SF27">
    <property type="entry name" value="NOVEL THIOESTERASE SUPERFAMILY DOMAIN AND SAPOSIN A-TYPE DOMAIN CONTAINING PROTEIN (0610012H03RIK)"/>
    <property type="match status" value="1"/>
</dbReference>
<dbReference type="CDD" id="cd00586">
    <property type="entry name" value="4HBT"/>
    <property type="match status" value="1"/>
</dbReference>
<dbReference type="GO" id="GO:0047617">
    <property type="term" value="F:fatty acyl-CoA hydrolase activity"/>
    <property type="evidence" value="ECO:0007669"/>
    <property type="project" value="TreeGrafter"/>
</dbReference>
<comment type="similarity">
    <text evidence="1">Belongs to the 4-hydroxybenzoyl-CoA thioesterase family.</text>
</comment>
<dbReference type="Gene3D" id="3.10.129.10">
    <property type="entry name" value="Hotdog Thioesterase"/>
    <property type="match status" value="1"/>
</dbReference>
<sequence length="139" mass="16256">MPDNLHREVELQIPFHDVDMMEVVWHGHYCKYFEIARCALLESIDYDYRQMRDSGYFWPIIDLRLRFIKPARFGQRILVRATLAEWENRLKIDYLIRDAASGSRLCKGHSVQVAVAVDTGEMRFESPPVLFGKIGIAKP</sequence>
<comment type="caution">
    <text evidence="3">The sequence shown here is derived from an EMBL/GenBank/DDBJ whole genome shotgun (WGS) entry which is preliminary data.</text>
</comment>
<keyword evidence="2" id="KW-0378">Hydrolase</keyword>
<gene>
    <name evidence="3" type="ORF">A1507_01350</name>
</gene>
<organism evidence="3 4">
    <name type="scientific">Methylomonas koyamae</name>
    <dbReference type="NCBI Taxonomy" id="702114"/>
    <lineage>
        <taxon>Bacteria</taxon>
        <taxon>Pseudomonadati</taxon>
        <taxon>Pseudomonadota</taxon>
        <taxon>Gammaproteobacteria</taxon>
        <taxon>Methylococcales</taxon>
        <taxon>Methylococcaceae</taxon>
        <taxon>Methylomonas</taxon>
    </lineage>
</organism>
<accession>A0A177N7K7</accession>
<dbReference type="InterPro" id="IPR050563">
    <property type="entry name" value="4-hydroxybenzoyl-CoA_TE"/>
</dbReference>
<dbReference type="RefSeq" id="WP_064041415.1">
    <property type="nucleotide sequence ID" value="NZ_LUUJ01000097.1"/>
</dbReference>
<dbReference type="Pfam" id="PF13279">
    <property type="entry name" value="4HBT_2"/>
    <property type="match status" value="1"/>
</dbReference>
<evidence type="ECO:0000313" key="4">
    <source>
        <dbReference type="Proteomes" id="UP000077857"/>
    </source>
</evidence>
<name>A0A177N7K7_9GAMM</name>
<dbReference type="AlphaFoldDB" id="A0A177N7K7"/>
<dbReference type="SUPFAM" id="SSF54637">
    <property type="entry name" value="Thioesterase/thiol ester dehydrase-isomerase"/>
    <property type="match status" value="1"/>
</dbReference>
<reference evidence="3 4" key="1">
    <citation type="submission" date="2016-03" db="EMBL/GenBank/DDBJ databases">
        <authorList>
            <person name="Ploux O."/>
        </authorList>
    </citation>
    <scope>NUCLEOTIDE SEQUENCE [LARGE SCALE GENOMIC DNA]</scope>
    <source>
        <strain evidence="3 4">R-45378</strain>
    </source>
</reference>
<protein>
    <submittedName>
        <fullName evidence="3">4-hydroxybenzoyl-CoA thioesterase</fullName>
    </submittedName>
</protein>
<evidence type="ECO:0000256" key="2">
    <source>
        <dbReference type="ARBA" id="ARBA00022801"/>
    </source>
</evidence>